<keyword evidence="6" id="KW-0539">Nucleus</keyword>
<dbReference type="GO" id="GO:0005654">
    <property type="term" value="C:nucleoplasm"/>
    <property type="evidence" value="ECO:0007669"/>
    <property type="project" value="UniProtKB-SubCell"/>
</dbReference>
<evidence type="ECO:0000256" key="7">
    <source>
        <dbReference type="SAM" id="MobiDB-lite"/>
    </source>
</evidence>
<evidence type="ECO:0000256" key="2">
    <source>
        <dbReference type="ARBA" id="ARBA00004642"/>
    </source>
</evidence>
<dbReference type="GO" id="GO:0006364">
    <property type="term" value="P:rRNA processing"/>
    <property type="evidence" value="ECO:0007669"/>
    <property type="project" value="TreeGrafter"/>
</dbReference>
<evidence type="ECO:0000256" key="1">
    <source>
        <dbReference type="ARBA" id="ARBA00004604"/>
    </source>
</evidence>
<feature type="region of interest" description="Disordered" evidence="7">
    <location>
        <begin position="37"/>
        <end position="99"/>
    </location>
</feature>
<reference evidence="9" key="2">
    <citation type="journal article" date="2017" name="Nat. Plants">
        <title>The Aegilops tauschii genome reveals multiple impacts of transposons.</title>
        <authorList>
            <person name="Zhao G."/>
            <person name="Zou C."/>
            <person name="Li K."/>
            <person name="Wang K."/>
            <person name="Li T."/>
            <person name="Gao L."/>
            <person name="Zhang X."/>
            <person name="Wang H."/>
            <person name="Yang Z."/>
            <person name="Liu X."/>
            <person name="Jiang W."/>
            <person name="Mao L."/>
            <person name="Kong X."/>
            <person name="Jiao Y."/>
            <person name="Jia J."/>
        </authorList>
    </citation>
    <scope>NUCLEOTIDE SEQUENCE [LARGE SCALE GENOMIC DNA]</scope>
    <source>
        <strain evidence="9">cv. AL8/78</strain>
    </source>
</reference>
<dbReference type="Gramene" id="AET1Gv20214300.5">
    <property type="protein sequence ID" value="AET1Gv20214300.5"/>
    <property type="gene ID" value="AET1Gv20214300"/>
</dbReference>
<reference evidence="8" key="5">
    <citation type="journal article" date="2021" name="G3 (Bethesda)">
        <title>Aegilops tauschii genome assembly Aet v5.0 features greater sequence contiguity and improved annotation.</title>
        <authorList>
            <person name="Wang L."/>
            <person name="Zhu T."/>
            <person name="Rodriguez J.C."/>
            <person name="Deal K.R."/>
            <person name="Dubcovsky J."/>
            <person name="McGuire P.E."/>
            <person name="Lux T."/>
            <person name="Spannagl M."/>
            <person name="Mayer K.F.X."/>
            <person name="Baldrich P."/>
            <person name="Meyers B.C."/>
            <person name="Huo N."/>
            <person name="Gu Y.Q."/>
            <person name="Zhou H."/>
            <person name="Devos K.M."/>
            <person name="Bennetzen J.L."/>
            <person name="Unver T."/>
            <person name="Budak H."/>
            <person name="Gulick P.J."/>
            <person name="Galiba G."/>
            <person name="Kalapos B."/>
            <person name="Nelson D.R."/>
            <person name="Li P."/>
            <person name="You F.M."/>
            <person name="Luo M.C."/>
            <person name="Dvorak J."/>
        </authorList>
    </citation>
    <scope>NUCLEOTIDE SEQUENCE [LARGE SCALE GENOMIC DNA]</scope>
    <source>
        <strain evidence="8">cv. AL8/78</strain>
    </source>
</reference>
<dbReference type="InterPro" id="IPR011687">
    <property type="entry name" value="Nop53/GLTSCR2"/>
</dbReference>
<feature type="compositionally biased region" description="Acidic residues" evidence="7">
    <location>
        <begin position="159"/>
        <end position="173"/>
    </location>
</feature>
<dbReference type="EnsemblPlants" id="AET1Gv20214300.5">
    <property type="protein sequence ID" value="AET1Gv20214300.5"/>
    <property type="gene ID" value="AET1Gv20214300"/>
</dbReference>
<evidence type="ECO:0000256" key="5">
    <source>
        <dbReference type="ARBA" id="ARBA00022517"/>
    </source>
</evidence>
<comment type="subcellular location">
    <subcellularLocation>
        <location evidence="1">Nucleus</location>
        <location evidence="1">Nucleolus</location>
    </subcellularLocation>
    <subcellularLocation>
        <location evidence="2">Nucleus</location>
        <location evidence="2">Nucleoplasm</location>
    </subcellularLocation>
</comment>
<sequence>HLLNMRPDVPVKRKIEKNREKVLHHESVLKRNPYIQTIPSSLMSKKDKKKFKKHAKKKELQESREEKSVPMEEDSAEKNLDIWGGDAKGAALPKKKSTTSVIPAVEVEPQGCSFNPPHEAHQDALALAVADEMRKIYTKELGPTPVPLTVLGQAVAEEDDDGDAAADGDVDAAEGDKDQDADALTGERKKTKRVTRVELNKRARRKERLRTEADAKKLEVFSKQIDSLPNILEEIAKEDKEKEEKRIRLTVAKQERLKSAPRRLGRHKFERAPVQVLLTEEISGSLRKLKGCCNLARDRYKSIEKRGMLAPNKKLRPKSL</sequence>
<reference evidence="8" key="4">
    <citation type="submission" date="2019-03" db="UniProtKB">
        <authorList>
            <consortium name="EnsemblPlants"/>
        </authorList>
    </citation>
    <scope>IDENTIFICATION</scope>
</reference>
<keyword evidence="5" id="KW-0690">Ribosome biogenesis</keyword>
<reference evidence="8" key="3">
    <citation type="journal article" date="2017" name="Nature">
        <title>Genome sequence of the progenitor of the wheat D genome Aegilops tauschii.</title>
        <authorList>
            <person name="Luo M.C."/>
            <person name="Gu Y.Q."/>
            <person name="Puiu D."/>
            <person name="Wang H."/>
            <person name="Twardziok S.O."/>
            <person name="Deal K.R."/>
            <person name="Huo N."/>
            <person name="Zhu T."/>
            <person name="Wang L."/>
            <person name="Wang Y."/>
            <person name="McGuire P.E."/>
            <person name="Liu S."/>
            <person name="Long H."/>
            <person name="Ramasamy R.K."/>
            <person name="Rodriguez J.C."/>
            <person name="Van S.L."/>
            <person name="Yuan L."/>
            <person name="Wang Z."/>
            <person name="Xia Z."/>
            <person name="Xiao L."/>
            <person name="Anderson O.D."/>
            <person name="Ouyang S."/>
            <person name="Liang Y."/>
            <person name="Zimin A.V."/>
            <person name="Pertea G."/>
            <person name="Qi P."/>
            <person name="Bennetzen J.L."/>
            <person name="Dai X."/>
            <person name="Dawson M.W."/>
            <person name="Muller H.G."/>
            <person name="Kugler K."/>
            <person name="Rivarola-Duarte L."/>
            <person name="Spannagl M."/>
            <person name="Mayer K.F.X."/>
            <person name="Lu F.H."/>
            <person name="Bevan M.W."/>
            <person name="Leroy P."/>
            <person name="Li P."/>
            <person name="You F.M."/>
            <person name="Sun Q."/>
            <person name="Liu Z."/>
            <person name="Lyons E."/>
            <person name="Wicker T."/>
            <person name="Salzberg S.L."/>
            <person name="Devos K.M."/>
            <person name="Dvorak J."/>
        </authorList>
    </citation>
    <scope>NUCLEOTIDE SEQUENCE [LARGE SCALE GENOMIC DNA]</scope>
    <source>
        <strain evidence="8">cv. AL8/78</strain>
    </source>
</reference>
<name>A0A452XYI0_AEGTS</name>
<organism evidence="8 9">
    <name type="scientific">Aegilops tauschii subsp. strangulata</name>
    <name type="common">Goatgrass</name>
    <dbReference type="NCBI Taxonomy" id="200361"/>
    <lineage>
        <taxon>Eukaryota</taxon>
        <taxon>Viridiplantae</taxon>
        <taxon>Streptophyta</taxon>
        <taxon>Embryophyta</taxon>
        <taxon>Tracheophyta</taxon>
        <taxon>Spermatophyta</taxon>
        <taxon>Magnoliopsida</taxon>
        <taxon>Liliopsida</taxon>
        <taxon>Poales</taxon>
        <taxon>Poaceae</taxon>
        <taxon>BOP clade</taxon>
        <taxon>Pooideae</taxon>
        <taxon>Triticodae</taxon>
        <taxon>Triticeae</taxon>
        <taxon>Triticinae</taxon>
        <taxon>Aegilops</taxon>
    </lineage>
</organism>
<dbReference type="PANTHER" id="PTHR14211">
    <property type="entry name" value="GLIOMA SUPPRESSOR CANDIDATE REGION GENE 2"/>
    <property type="match status" value="1"/>
</dbReference>
<accession>A0A452XYI0</accession>
<dbReference type="PANTHER" id="PTHR14211:SF7">
    <property type="entry name" value="RIBOSOME BIOGENESIS PROTEIN NOP53"/>
    <property type="match status" value="1"/>
</dbReference>
<feature type="compositionally biased region" description="Basic residues" evidence="7">
    <location>
        <begin position="46"/>
        <end position="57"/>
    </location>
</feature>
<keyword evidence="9" id="KW-1185">Reference proteome</keyword>
<feature type="region of interest" description="Disordered" evidence="7">
    <location>
        <begin position="159"/>
        <end position="191"/>
    </location>
</feature>
<dbReference type="GO" id="GO:0008097">
    <property type="term" value="F:5S rRNA binding"/>
    <property type="evidence" value="ECO:0007669"/>
    <property type="project" value="TreeGrafter"/>
</dbReference>
<proteinExistence type="inferred from homology"/>
<evidence type="ECO:0000256" key="6">
    <source>
        <dbReference type="ARBA" id="ARBA00023242"/>
    </source>
</evidence>
<comment type="similarity">
    <text evidence="3">Belongs to the NOP53 family.</text>
</comment>
<feature type="compositionally biased region" description="Basic and acidic residues" evidence="7">
    <location>
        <begin position="174"/>
        <end position="188"/>
    </location>
</feature>
<dbReference type="GO" id="GO:0000027">
    <property type="term" value="P:ribosomal large subunit assembly"/>
    <property type="evidence" value="ECO:0007669"/>
    <property type="project" value="TreeGrafter"/>
</dbReference>
<evidence type="ECO:0000256" key="4">
    <source>
        <dbReference type="ARBA" id="ARBA00018339"/>
    </source>
</evidence>
<evidence type="ECO:0000313" key="9">
    <source>
        <dbReference type="Proteomes" id="UP000015105"/>
    </source>
</evidence>
<evidence type="ECO:0000313" key="8">
    <source>
        <dbReference type="EnsemblPlants" id="AET1Gv20214300.5"/>
    </source>
</evidence>
<reference evidence="9" key="1">
    <citation type="journal article" date="2014" name="Science">
        <title>Ancient hybridizations among the ancestral genomes of bread wheat.</title>
        <authorList>
            <consortium name="International Wheat Genome Sequencing Consortium,"/>
            <person name="Marcussen T."/>
            <person name="Sandve S.R."/>
            <person name="Heier L."/>
            <person name="Spannagl M."/>
            <person name="Pfeifer M."/>
            <person name="Jakobsen K.S."/>
            <person name="Wulff B.B."/>
            <person name="Steuernagel B."/>
            <person name="Mayer K.F."/>
            <person name="Olsen O.A."/>
        </authorList>
    </citation>
    <scope>NUCLEOTIDE SEQUENCE [LARGE SCALE GENOMIC DNA]</scope>
    <source>
        <strain evidence="9">cv. AL8/78</strain>
    </source>
</reference>
<dbReference type="GO" id="GO:0005730">
    <property type="term" value="C:nucleolus"/>
    <property type="evidence" value="ECO:0007669"/>
    <property type="project" value="UniProtKB-SubCell"/>
</dbReference>
<dbReference type="PIRSF" id="PIRSF017302">
    <property type="entry name" value="Gltscr2"/>
    <property type="match status" value="1"/>
</dbReference>
<feature type="compositionally biased region" description="Basic and acidic residues" evidence="7">
    <location>
        <begin position="58"/>
        <end position="80"/>
    </location>
</feature>
<dbReference type="Pfam" id="PF07767">
    <property type="entry name" value="Nop53"/>
    <property type="match status" value="1"/>
</dbReference>
<dbReference type="Proteomes" id="UP000015105">
    <property type="component" value="Chromosome 1D"/>
</dbReference>
<protein>
    <recommendedName>
        <fullName evidence="4">Ribosome biogenesis protein NOP53</fullName>
    </recommendedName>
</protein>
<dbReference type="AlphaFoldDB" id="A0A452XYI0"/>
<evidence type="ECO:0000256" key="3">
    <source>
        <dbReference type="ARBA" id="ARBA00008838"/>
    </source>
</evidence>